<protein>
    <recommendedName>
        <fullName evidence="1">Heterokaryon incompatibility domain-containing protein</fullName>
    </recommendedName>
</protein>
<dbReference type="InterPro" id="IPR010730">
    <property type="entry name" value="HET"/>
</dbReference>
<reference evidence="2 3" key="1">
    <citation type="journal article" date="2025" name="Microbiol. Resour. Announc.">
        <title>Draft genome sequences for Neonectria magnoliae and Neonectria punicea, canker pathogens of Liriodendron tulipifera and Acer saccharum in West Virginia.</title>
        <authorList>
            <person name="Petronek H.M."/>
            <person name="Kasson M.T."/>
            <person name="Metheny A.M."/>
            <person name="Stauder C.M."/>
            <person name="Lovett B."/>
            <person name="Lynch S.C."/>
            <person name="Garnas J.R."/>
            <person name="Kasson L.R."/>
            <person name="Stajich J.E."/>
        </authorList>
    </citation>
    <scope>NUCLEOTIDE SEQUENCE [LARGE SCALE GENOMIC DNA]</scope>
    <source>
        <strain evidence="2 3">NRRL 64653</strain>
    </source>
</reference>
<comment type="caution">
    <text evidence="2">The sequence shown here is derived from an EMBL/GenBank/DDBJ whole genome shotgun (WGS) entry which is preliminary data.</text>
</comment>
<dbReference type="PANTHER" id="PTHR24148:SF64">
    <property type="entry name" value="HETEROKARYON INCOMPATIBILITY DOMAIN-CONTAINING PROTEIN"/>
    <property type="match status" value="1"/>
</dbReference>
<dbReference type="EMBL" id="JAZAVJ010000250">
    <property type="protein sequence ID" value="KAK7403353.1"/>
    <property type="molecule type" value="Genomic_DNA"/>
</dbReference>
<feature type="domain" description="Heterokaryon incompatibility" evidence="1">
    <location>
        <begin position="58"/>
        <end position="144"/>
    </location>
</feature>
<evidence type="ECO:0000313" key="2">
    <source>
        <dbReference type="EMBL" id="KAK7403353.1"/>
    </source>
</evidence>
<dbReference type="PANTHER" id="PTHR24148">
    <property type="entry name" value="ANKYRIN REPEAT DOMAIN-CONTAINING PROTEIN 39 HOMOLOG-RELATED"/>
    <property type="match status" value="1"/>
</dbReference>
<accession>A0ABR1GNQ9</accession>
<gene>
    <name evidence="2" type="ORF">QQX98_010874</name>
</gene>
<dbReference type="Proteomes" id="UP001498476">
    <property type="component" value="Unassembled WGS sequence"/>
</dbReference>
<name>A0ABR1GNQ9_9HYPO</name>
<dbReference type="Pfam" id="PF06985">
    <property type="entry name" value="HET"/>
    <property type="match status" value="1"/>
</dbReference>
<dbReference type="InterPro" id="IPR052895">
    <property type="entry name" value="HetReg/Transcr_Mod"/>
</dbReference>
<evidence type="ECO:0000313" key="3">
    <source>
        <dbReference type="Proteomes" id="UP001498476"/>
    </source>
</evidence>
<evidence type="ECO:0000259" key="1">
    <source>
        <dbReference type="Pfam" id="PF06985"/>
    </source>
</evidence>
<sequence length="503" mass="55187">MSTSGKCVLEVPFATVTSAPVSIANVVKYKFRLLDCQQFAERKSLRILEFDNLPENKYGTISYVWRGLQPKENDLPIITIDGTKGNGKASVDVLRIACAALLRLGCELVWLDGLCIIQGDEDDKGWQMQHMYDIYKKCKTCLVIPGGLLRLGELTEETTWIHRAWTLQEAIAPPAADCLFSWKDGDCTLQTNMSTAVSEIEKEVAAIADMKSLLETSLKPDYRVSKYNDASGVTTELPDGEQIKLLGQDTQLEALIGALDLREQEGMENAIWRSCFMRTAKYPVDNVFSIMGVMGVTLDTGAFEHGQRIEATIALMRALLEKGHRAEWLGIATRIENNPDLSTIPIFPEPNPAGKAIITTKEGDKEVTSMMDGWWMIADTPKGMLDAAGYLEFKGRAAPIQKRQAGSSHPGFASVDGCQWEVLPAAQGSLYAVVIGTKTPYQNGVSGSYVDPDDVVLMLVEEGVPGKFCATEYAFVSKDKIEGEVWAPKNLVVGGPTQKIAET</sequence>
<keyword evidence="3" id="KW-1185">Reference proteome</keyword>
<organism evidence="2 3">
    <name type="scientific">Neonectria punicea</name>
    <dbReference type="NCBI Taxonomy" id="979145"/>
    <lineage>
        <taxon>Eukaryota</taxon>
        <taxon>Fungi</taxon>
        <taxon>Dikarya</taxon>
        <taxon>Ascomycota</taxon>
        <taxon>Pezizomycotina</taxon>
        <taxon>Sordariomycetes</taxon>
        <taxon>Hypocreomycetidae</taxon>
        <taxon>Hypocreales</taxon>
        <taxon>Nectriaceae</taxon>
        <taxon>Neonectria</taxon>
    </lineage>
</organism>
<proteinExistence type="predicted"/>